<evidence type="ECO:0000313" key="5">
    <source>
        <dbReference type="Proteomes" id="UP000063308"/>
    </source>
</evidence>
<feature type="compositionally biased region" description="Polar residues" evidence="1">
    <location>
        <begin position="1"/>
        <end position="10"/>
    </location>
</feature>
<reference evidence="4 5" key="1">
    <citation type="submission" date="2014-11" db="EMBL/GenBank/DDBJ databases">
        <title>Symbiosis island explosion on the genome of extra-slow-growing strains of soybean bradyrhizobia with massive insertion sequences.</title>
        <authorList>
            <person name="Iida T."/>
            <person name="Minamisawa K."/>
        </authorList>
    </citation>
    <scope>NUCLEOTIDE SEQUENCE [LARGE SCALE GENOMIC DNA]</scope>
    <source>
        <strain evidence="4 5">NK6</strain>
        <plasmid evidence="5">pNK6b DNA</plasmid>
    </source>
</reference>
<dbReference type="InterPro" id="IPR024474">
    <property type="entry name" value="Znf_dom_IS66"/>
</dbReference>
<evidence type="ECO:0000256" key="1">
    <source>
        <dbReference type="SAM" id="MobiDB-lite"/>
    </source>
</evidence>
<name>A0A0E4BYG2_9BRAD</name>
<dbReference type="InterPro" id="IPR052344">
    <property type="entry name" value="Transposase-related"/>
</dbReference>
<feature type="domain" description="Transposase IS66 central" evidence="2">
    <location>
        <begin position="107"/>
        <end position="207"/>
    </location>
</feature>
<dbReference type="Proteomes" id="UP000063308">
    <property type="component" value="Plasmid pNK6b"/>
</dbReference>
<feature type="region of interest" description="Disordered" evidence="1">
    <location>
        <begin position="1"/>
        <end position="28"/>
    </location>
</feature>
<feature type="domain" description="Transposase IS66 zinc-finger binding" evidence="3">
    <location>
        <begin position="49"/>
        <end position="92"/>
    </location>
</feature>
<dbReference type="PANTHER" id="PTHR33678">
    <property type="entry name" value="BLL1576 PROTEIN"/>
    <property type="match status" value="1"/>
</dbReference>
<accession>A0A0E4BYG2</accession>
<dbReference type="EMBL" id="AP014686">
    <property type="protein sequence ID" value="BAR63286.1"/>
    <property type="molecule type" value="Genomic_DNA"/>
</dbReference>
<keyword evidence="4" id="KW-0614">Plasmid</keyword>
<dbReference type="Pfam" id="PF03050">
    <property type="entry name" value="DDE_Tnp_IS66"/>
    <property type="match status" value="1"/>
</dbReference>
<feature type="compositionally biased region" description="Basic and acidic residues" evidence="1">
    <location>
        <begin position="12"/>
        <end position="21"/>
    </location>
</feature>
<evidence type="ECO:0000259" key="3">
    <source>
        <dbReference type="Pfam" id="PF13005"/>
    </source>
</evidence>
<dbReference type="PANTHER" id="PTHR33678:SF1">
    <property type="entry name" value="BLL1576 PROTEIN"/>
    <property type="match status" value="1"/>
</dbReference>
<proteinExistence type="predicted"/>
<dbReference type="AlphaFoldDB" id="A0A0E4BYG2"/>
<evidence type="ECO:0000259" key="2">
    <source>
        <dbReference type="Pfam" id="PF03050"/>
    </source>
</evidence>
<dbReference type="Pfam" id="PF13005">
    <property type="entry name" value="zf-IS66"/>
    <property type="match status" value="1"/>
</dbReference>
<dbReference type="InterPro" id="IPR004291">
    <property type="entry name" value="Transposase_IS66_central"/>
</dbReference>
<gene>
    <name evidence="4" type="ORF">NK6_b_92</name>
</gene>
<sequence length="232" mass="26059">MIRTAGSQLPANDDKPDAPRPERRKAKRNIGALPAHLPRVERVIEPASTLCPCCTGQMHRIGEESSEALDRVPAWLRVLRTIRPKYACRSCEGPIVQAPAPARLVEGGMATTALIAHIAAAKYAWQSTLYRQTQILAGQGVVVDRQTLARWMGSAAWLVRGLYDLQLKTMHGFERLFCDETPMPVLDPGRGRTRICQFWAHATDDRAWKGRRRRRSPTCSQVVAAKRRSWRS</sequence>
<evidence type="ECO:0000313" key="4">
    <source>
        <dbReference type="EMBL" id="BAR63286.1"/>
    </source>
</evidence>
<protein>
    <submittedName>
        <fullName evidence="4">Transposase</fullName>
    </submittedName>
</protein>
<geneLocation type="plasmid" evidence="5">
    <name>pNK6b DNA</name>
</geneLocation>
<organism evidence="4 5">
    <name type="scientific">Bradyrhizobium diazoefficiens</name>
    <dbReference type="NCBI Taxonomy" id="1355477"/>
    <lineage>
        <taxon>Bacteria</taxon>
        <taxon>Pseudomonadati</taxon>
        <taxon>Pseudomonadota</taxon>
        <taxon>Alphaproteobacteria</taxon>
        <taxon>Hyphomicrobiales</taxon>
        <taxon>Nitrobacteraceae</taxon>
        <taxon>Bradyrhizobium</taxon>
    </lineage>
</organism>